<dbReference type="PANTHER" id="PTHR30349:SF64">
    <property type="entry name" value="PROPHAGE INTEGRASE INTD-RELATED"/>
    <property type="match status" value="1"/>
</dbReference>
<dbReference type="InterPro" id="IPR011010">
    <property type="entry name" value="DNA_brk_join_enz"/>
</dbReference>
<dbReference type="SUPFAM" id="SSF56349">
    <property type="entry name" value="DNA breaking-rejoining enzymes"/>
    <property type="match status" value="1"/>
</dbReference>
<organism evidence="5 6">
    <name type="scientific">Flavobacterium hankyongi</name>
    <dbReference type="NCBI Taxonomy" id="1176532"/>
    <lineage>
        <taxon>Bacteria</taxon>
        <taxon>Pseudomonadati</taxon>
        <taxon>Bacteroidota</taxon>
        <taxon>Flavobacteriia</taxon>
        <taxon>Flavobacteriales</taxon>
        <taxon>Flavobacteriaceae</taxon>
        <taxon>Flavobacterium</taxon>
    </lineage>
</organism>
<evidence type="ECO:0000256" key="3">
    <source>
        <dbReference type="ARBA" id="ARBA00023172"/>
    </source>
</evidence>
<dbReference type="InterPro" id="IPR010998">
    <property type="entry name" value="Integrase_recombinase_N"/>
</dbReference>
<comment type="caution">
    <text evidence="5">The sequence shown here is derived from an EMBL/GenBank/DDBJ whole genome shotgun (WGS) entry which is preliminary data.</text>
</comment>
<dbReference type="InterPro" id="IPR025269">
    <property type="entry name" value="SAM-like_dom"/>
</dbReference>
<evidence type="ECO:0000259" key="4">
    <source>
        <dbReference type="PROSITE" id="PS51898"/>
    </source>
</evidence>
<dbReference type="Gene3D" id="1.10.150.130">
    <property type="match status" value="1"/>
</dbReference>
<dbReference type="Proteomes" id="UP001500141">
    <property type="component" value="Unassembled WGS sequence"/>
</dbReference>
<dbReference type="Gene3D" id="1.10.443.10">
    <property type="entry name" value="Intergrase catalytic core"/>
    <property type="match status" value="1"/>
</dbReference>
<evidence type="ECO:0000256" key="2">
    <source>
        <dbReference type="ARBA" id="ARBA00023125"/>
    </source>
</evidence>
<keyword evidence="3" id="KW-0233">DNA recombination</keyword>
<dbReference type="PROSITE" id="PS51898">
    <property type="entry name" value="TYR_RECOMBINASE"/>
    <property type="match status" value="1"/>
</dbReference>
<keyword evidence="2" id="KW-0238">DNA-binding</keyword>
<comment type="similarity">
    <text evidence="1">Belongs to the 'phage' integrase family.</text>
</comment>
<dbReference type="Pfam" id="PF00589">
    <property type="entry name" value="Phage_integrase"/>
    <property type="match status" value="1"/>
</dbReference>
<proteinExistence type="inferred from homology"/>
<dbReference type="InterPro" id="IPR013762">
    <property type="entry name" value="Integrase-like_cat_sf"/>
</dbReference>
<dbReference type="Pfam" id="PF13102">
    <property type="entry name" value="Phage_int_SAM_5"/>
    <property type="match status" value="1"/>
</dbReference>
<keyword evidence="6" id="KW-1185">Reference proteome</keyword>
<accession>A0ABP8ZR06</accession>
<reference evidence="6" key="1">
    <citation type="journal article" date="2019" name="Int. J. Syst. Evol. Microbiol.">
        <title>The Global Catalogue of Microorganisms (GCM) 10K type strain sequencing project: providing services to taxonomists for standard genome sequencing and annotation.</title>
        <authorList>
            <consortium name="The Broad Institute Genomics Platform"/>
            <consortium name="The Broad Institute Genome Sequencing Center for Infectious Disease"/>
            <person name="Wu L."/>
            <person name="Ma J."/>
        </authorList>
    </citation>
    <scope>NUCLEOTIDE SEQUENCE [LARGE SCALE GENOMIC DNA]</scope>
    <source>
        <strain evidence="6">JCM 18198</strain>
    </source>
</reference>
<name>A0ABP8ZR06_9FLAO</name>
<dbReference type="PANTHER" id="PTHR30349">
    <property type="entry name" value="PHAGE INTEGRASE-RELATED"/>
    <property type="match status" value="1"/>
</dbReference>
<feature type="domain" description="Tyr recombinase" evidence="4">
    <location>
        <begin position="224"/>
        <end position="412"/>
    </location>
</feature>
<sequence>MNLKYFIIKGKNKNCSIYVRFWDSKRIDQKTKTGLSVLIDDWSEVKQRLKPKATSQKRDFFNHQLEQLERHIFDNYNFDYNNRKYISNLWLKETVNSFFGRVTADENYKIYFVDWITLFIEDAHKRIYKGKPITERTIKNYSTTLNKLKAFEKLQNHRYRFEEIDLNFHRDFIYYCSNTEKLNNNSIGTLINRIKTFCTNIELDGYAINPKYKHRDFNSPTNETRDIYLTDKEINTIAKHDFSDSERLDNARDLFVIGLRTGLRVSDFLRIGKDNILGNIINITTQKTNQNLFIPIHPQFQEILDKRDGEFPREISDQKFNLYIKEICEVVGFKEKTSGAKINSETNRKEFGIFPKHELVTSHICRRSFATNLFLGGFDNATIMKATGHKSENQFLKYIKSTQEEHLQKISNYWNEQTSKVK</sequence>
<protein>
    <submittedName>
        <fullName evidence="5">Phage integrase SAM-like domain-containing protein</fullName>
    </submittedName>
</protein>
<evidence type="ECO:0000313" key="5">
    <source>
        <dbReference type="EMBL" id="GAA4762912.1"/>
    </source>
</evidence>
<dbReference type="InterPro" id="IPR002104">
    <property type="entry name" value="Integrase_catalytic"/>
</dbReference>
<evidence type="ECO:0000256" key="1">
    <source>
        <dbReference type="ARBA" id="ARBA00008857"/>
    </source>
</evidence>
<evidence type="ECO:0000313" key="6">
    <source>
        <dbReference type="Proteomes" id="UP001500141"/>
    </source>
</evidence>
<dbReference type="EMBL" id="BAABIP010000007">
    <property type="protein sequence ID" value="GAA4762912.1"/>
    <property type="molecule type" value="Genomic_DNA"/>
</dbReference>
<dbReference type="RefSeq" id="WP_264543800.1">
    <property type="nucleotide sequence ID" value="NZ_BAABIP010000007.1"/>
</dbReference>
<gene>
    <name evidence="5" type="ORF">GCM10023230_10400</name>
</gene>
<dbReference type="InterPro" id="IPR050090">
    <property type="entry name" value="Tyrosine_recombinase_XerCD"/>
</dbReference>